<dbReference type="Pfam" id="PF06847">
    <property type="entry name" value="Arc_PepC_II"/>
    <property type="match status" value="1"/>
</dbReference>
<feature type="transmembrane region" description="Helical" evidence="7">
    <location>
        <begin position="73"/>
        <end position="92"/>
    </location>
</feature>
<name>L9XUI9_9EURY</name>
<dbReference type="PATRIC" id="fig|1227496.3.peg.2890"/>
<dbReference type="Gene3D" id="6.10.250.3240">
    <property type="match status" value="1"/>
</dbReference>
<feature type="transmembrane region" description="Helical" evidence="7">
    <location>
        <begin position="135"/>
        <end position="155"/>
    </location>
</feature>
<feature type="transmembrane region" description="Helical" evidence="7">
    <location>
        <begin position="355"/>
        <end position="377"/>
    </location>
</feature>
<dbReference type="STRING" id="1227496.C489_14390"/>
<feature type="region of interest" description="Disordered" evidence="6">
    <location>
        <begin position="1"/>
        <end position="25"/>
    </location>
</feature>
<comment type="caution">
    <text evidence="10">The sequence shown here is derived from an EMBL/GenBank/DDBJ whole genome shotgun (WGS) entry which is preliminary data.</text>
</comment>
<evidence type="ECO:0000256" key="3">
    <source>
        <dbReference type="ARBA" id="ARBA00022692"/>
    </source>
</evidence>
<dbReference type="EMBL" id="AOID01000045">
    <property type="protein sequence ID" value="ELY65474.1"/>
    <property type="molecule type" value="Genomic_DNA"/>
</dbReference>
<evidence type="ECO:0000256" key="6">
    <source>
        <dbReference type="SAM" id="MobiDB-lite"/>
    </source>
</evidence>
<evidence type="ECO:0000256" key="5">
    <source>
        <dbReference type="ARBA" id="ARBA00023136"/>
    </source>
</evidence>
<keyword evidence="3 7" id="KW-0812">Transmembrane</keyword>
<dbReference type="InterPro" id="IPR052218">
    <property type="entry name" value="Preflagellin_Peptidase"/>
</dbReference>
<feature type="domain" description="Preflagellin peptidase C-terminal" evidence="9">
    <location>
        <begin position="335"/>
        <end position="372"/>
    </location>
</feature>
<gene>
    <name evidence="10" type="ORF">C489_14390</name>
</gene>
<feature type="region of interest" description="Disordered" evidence="6">
    <location>
        <begin position="257"/>
        <end position="312"/>
    </location>
</feature>
<dbReference type="GO" id="GO:0004190">
    <property type="term" value="F:aspartic-type endopeptidase activity"/>
    <property type="evidence" value="ECO:0007669"/>
    <property type="project" value="InterPro"/>
</dbReference>
<feature type="compositionally biased region" description="Acidic residues" evidence="6">
    <location>
        <begin position="1"/>
        <end position="12"/>
    </location>
</feature>
<feature type="domain" description="Prepilin type IV endopeptidase peptidase" evidence="8">
    <location>
        <begin position="51"/>
        <end position="177"/>
    </location>
</feature>
<protein>
    <submittedName>
        <fullName evidence="10">Peptidase A24B, FlaK domain protein</fullName>
    </submittedName>
</protein>
<dbReference type="PANTHER" id="PTHR36506">
    <property type="entry name" value="PREFLAGELLIN PEPTIDASE"/>
    <property type="match status" value="1"/>
</dbReference>
<keyword evidence="4 7" id="KW-1133">Transmembrane helix</keyword>
<evidence type="ECO:0000313" key="10">
    <source>
        <dbReference type="EMBL" id="ELY65474.1"/>
    </source>
</evidence>
<evidence type="ECO:0000313" key="11">
    <source>
        <dbReference type="Proteomes" id="UP000011632"/>
    </source>
</evidence>
<evidence type="ECO:0000256" key="2">
    <source>
        <dbReference type="ARBA" id="ARBA00022475"/>
    </source>
</evidence>
<dbReference type="GO" id="GO:0005886">
    <property type="term" value="C:plasma membrane"/>
    <property type="evidence" value="ECO:0007669"/>
    <property type="project" value="UniProtKB-SubCell"/>
</dbReference>
<feature type="transmembrane region" description="Helical" evidence="7">
    <location>
        <begin position="167"/>
        <end position="188"/>
    </location>
</feature>
<dbReference type="PANTHER" id="PTHR36506:SF1">
    <property type="entry name" value="PREFLAGELLIN PEPTIDASE"/>
    <property type="match status" value="1"/>
</dbReference>
<dbReference type="AlphaFoldDB" id="L9XUI9"/>
<evidence type="ECO:0000256" key="1">
    <source>
        <dbReference type="ARBA" id="ARBA00004651"/>
    </source>
</evidence>
<evidence type="ECO:0000256" key="4">
    <source>
        <dbReference type="ARBA" id="ARBA00022989"/>
    </source>
</evidence>
<reference evidence="10 11" key="1">
    <citation type="journal article" date="2014" name="PLoS Genet.">
        <title>Phylogenetically driven sequencing of extremely halophilic archaea reveals strategies for static and dynamic osmo-response.</title>
        <authorList>
            <person name="Becker E.A."/>
            <person name="Seitzer P.M."/>
            <person name="Tritt A."/>
            <person name="Larsen D."/>
            <person name="Krusor M."/>
            <person name="Yao A.I."/>
            <person name="Wu D."/>
            <person name="Madern D."/>
            <person name="Eisen J.A."/>
            <person name="Darling A.E."/>
            <person name="Facciotti M.T."/>
        </authorList>
    </citation>
    <scope>NUCLEOTIDE SEQUENCE [LARGE SCALE GENOMIC DNA]</scope>
    <source>
        <strain evidence="10 11">JCM 10478</strain>
    </source>
</reference>
<evidence type="ECO:0000259" key="9">
    <source>
        <dbReference type="Pfam" id="PF06847"/>
    </source>
</evidence>
<evidence type="ECO:0000256" key="7">
    <source>
        <dbReference type="SAM" id="Phobius"/>
    </source>
</evidence>
<dbReference type="Gene3D" id="1.20.120.1220">
    <property type="match status" value="2"/>
</dbReference>
<keyword evidence="2" id="KW-1003">Cell membrane</keyword>
<proteinExistence type="predicted"/>
<dbReference type="Pfam" id="PF01478">
    <property type="entry name" value="Peptidase_A24"/>
    <property type="match status" value="1"/>
</dbReference>
<comment type="subcellular location">
    <subcellularLocation>
        <location evidence="1">Cell membrane</location>
        <topology evidence="1">Multi-pass membrane protein</topology>
    </subcellularLocation>
</comment>
<dbReference type="Proteomes" id="UP000011632">
    <property type="component" value="Unassembled WGS sequence"/>
</dbReference>
<dbReference type="InterPro" id="IPR000045">
    <property type="entry name" value="Prepilin_IV_endopep_pep"/>
</dbReference>
<sequence>MLESATEPEPEATEPPPTRREAENVTAPRFGGTVVTIAGAVATGPDLLRLVAVPVFALVAYRDIETRRVSSTVWIPLALLGAVLLCWDARLAWAAGGNAWTYEFLIPTAISLGLVVPIAYLFWWFGGFGGADAKALLVLAVLFPTFPEYALGSWTFPLAGPTNVGTFSFTILTNAVLVGIALPLALAVRNAAAGRIAPVMFVGWPISWDRVPETHGRLLSTPAGLSRAGLDLDALRMYLRWRGLSLAELRDAPERYRNPATLPAEPNSPTDGAVAADSQTRSDGGALESVADNETPAAESESETRPADYDDPWGADAFLADIDGSAYGTTPETLREGLEVLADEETVWISPGTPFLVPVFVGLVIALVYGDLLLGTLF</sequence>
<feature type="transmembrane region" description="Helical" evidence="7">
    <location>
        <begin position="37"/>
        <end position="61"/>
    </location>
</feature>
<keyword evidence="5 7" id="KW-0472">Membrane</keyword>
<dbReference type="InterPro" id="IPR009655">
    <property type="entry name" value="Preflagellin_peptidase_C"/>
</dbReference>
<evidence type="ECO:0000259" key="8">
    <source>
        <dbReference type="Pfam" id="PF01478"/>
    </source>
</evidence>
<organism evidence="10 11">
    <name type="scientific">Natrinema versiforme JCM 10478</name>
    <dbReference type="NCBI Taxonomy" id="1227496"/>
    <lineage>
        <taxon>Archaea</taxon>
        <taxon>Methanobacteriati</taxon>
        <taxon>Methanobacteriota</taxon>
        <taxon>Stenosarchaea group</taxon>
        <taxon>Halobacteria</taxon>
        <taxon>Halobacteriales</taxon>
        <taxon>Natrialbaceae</taxon>
        <taxon>Natrinema</taxon>
    </lineage>
</organism>
<feature type="transmembrane region" description="Helical" evidence="7">
    <location>
        <begin position="104"/>
        <end position="123"/>
    </location>
</feature>
<accession>L9XUI9</accession>
<keyword evidence="11" id="KW-1185">Reference proteome</keyword>